<protein>
    <submittedName>
        <fullName evidence="1">Streptomycin 6-kinase</fullName>
        <ecNumber evidence="1">2.7.-.-</ecNumber>
        <ecNumber evidence="1">2.7.1.-</ecNumber>
        <ecNumber evidence="1">2.7.1.87</ecNumber>
    </submittedName>
</protein>
<dbReference type="RefSeq" id="WP_034494853.1">
    <property type="nucleotide sequence ID" value="NZ_JMPI01000023.1"/>
</dbReference>
<gene>
    <name evidence="1" type="ORF">GBAG_1616</name>
</gene>
<dbReference type="EC" id="2.7.-.-" evidence="1"/>
<dbReference type="OrthoDB" id="3638028at2"/>
<dbReference type="GO" id="GO:0050299">
    <property type="term" value="F:streptomycin 3''-kinase activity"/>
    <property type="evidence" value="ECO:0007669"/>
    <property type="project" value="UniProtKB-EC"/>
</dbReference>
<dbReference type="Pfam" id="PF04655">
    <property type="entry name" value="APH_6_hur"/>
    <property type="match status" value="1"/>
</dbReference>
<accession>A0A085GFD5</accession>
<dbReference type="Proteomes" id="UP000028653">
    <property type="component" value="Unassembled WGS sequence"/>
</dbReference>
<evidence type="ECO:0000313" key="1">
    <source>
        <dbReference type="EMBL" id="KFC82430.1"/>
    </source>
</evidence>
<dbReference type="eggNOG" id="COG3570">
    <property type="taxonomic scope" value="Bacteria"/>
</dbReference>
<organism evidence="1 2">
    <name type="scientific">Buttiauxella agrestis ATCC 33320</name>
    <dbReference type="NCBI Taxonomy" id="1006004"/>
    <lineage>
        <taxon>Bacteria</taxon>
        <taxon>Pseudomonadati</taxon>
        <taxon>Pseudomonadota</taxon>
        <taxon>Gammaproteobacteria</taxon>
        <taxon>Enterobacterales</taxon>
        <taxon>Enterobacteriaceae</taxon>
        <taxon>Buttiauxella</taxon>
    </lineage>
</organism>
<keyword evidence="1" id="KW-0418">Kinase</keyword>
<evidence type="ECO:0000313" key="2">
    <source>
        <dbReference type="Proteomes" id="UP000028653"/>
    </source>
</evidence>
<dbReference type="InterPro" id="IPR011009">
    <property type="entry name" value="Kinase-like_dom_sf"/>
</dbReference>
<sequence>MDISEFAHWLDRWNLIPDGTPFTTHTSKLLPVETITGGMKAMLKITDDADEQSGSALMSWWEGNGAAQVIAYENEAILLARAMGEASLSSMSREGQDAEACRILCFTANRLHTTPKRPLPQLPTLAEWFCPLQSAGQRYGGILSRSAEIAEELLSTPQELVVLHGDLHHENVLDFGASGWLAIDPKGILGERGFDFANIFTNPDLGNPIPRVATVPGIFKQRLNLVSELAGLDRERLLKWIIAWCGLSTTWSLESNETASVTLEVAALAMSELNQ</sequence>
<dbReference type="SUPFAM" id="SSF56112">
    <property type="entry name" value="Protein kinase-like (PK-like)"/>
    <property type="match status" value="1"/>
</dbReference>
<dbReference type="InterPro" id="IPR006748">
    <property type="entry name" value="NH2Glyco/OHUrea_AB-resist_kin"/>
</dbReference>
<dbReference type="EC" id="2.7.1.87" evidence="1"/>
<dbReference type="EMBL" id="JMPI01000023">
    <property type="protein sequence ID" value="KFC82430.1"/>
    <property type="molecule type" value="Genomic_DNA"/>
</dbReference>
<reference evidence="1 2" key="1">
    <citation type="submission" date="2014-05" db="EMBL/GenBank/DDBJ databases">
        <title>ATOL: Assembling a taxonomically balanced genome-scale reconstruction of the evolutionary history of the Enterobacteriaceae.</title>
        <authorList>
            <person name="Plunkett G.III."/>
            <person name="Neeno-Eckwall E.C."/>
            <person name="Glasner J.D."/>
            <person name="Perna N.T."/>
        </authorList>
    </citation>
    <scope>NUCLEOTIDE SEQUENCE [LARGE SCALE GENOMIC DNA]</scope>
    <source>
        <strain evidence="1 2">ATCC 33320</strain>
    </source>
</reference>
<proteinExistence type="predicted"/>
<dbReference type="EC" id="2.7.1.-" evidence="1"/>
<dbReference type="AlphaFoldDB" id="A0A085GFD5"/>
<comment type="caution">
    <text evidence="1">The sequence shown here is derived from an EMBL/GenBank/DDBJ whole genome shotgun (WGS) entry which is preliminary data.</text>
</comment>
<keyword evidence="1" id="KW-0808">Transferase</keyword>
<dbReference type="GO" id="GO:0019748">
    <property type="term" value="P:secondary metabolic process"/>
    <property type="evidence" value="ECO:0007669"/>
    <property type="project" value="InterPro"/>
</dbReference>
<name>A0A085GFD5_9ENTR</name>
<dbReference type="STRING" id="1006004.GBAG_1616"/>
<keyword evidence="2" id="KW-1185">Reference proteome</keyword>